<dbReference type="EMBL" id="BGZK01000289">
    <property type="protein sequence ID" value="GBP34526.1"/>
    <property type="molecule type" value="Genomic_DNA"/>
</dbReference>
<comment type="caution">
    <text evidence="1">The sequence shown here is derived from an EMBL/GenBank/DDBJ whole genome shotgun (WGS) entry which is preliminary data.</text>
</comment>
<dbReference type="Proteomes" id="UP000299102">
    <property type="component" value="Unassembled WGS sequence"/>
</dbReference>
<evidence type="ECO:0000313" key="2">
    <source>
        <dbReference type="Proteomes" id="UP000299102"/>
    </source>
</evidence>
<protein>
    <submittedName>
        <fullName evidence="1">Uncharacterized protein</fullName>
    </submittedName>
</protein>
<accession>A0A4C1V7S0</accession>
<dbReference type="AlphaFoldDB" id="A0A4C1V7S0"/>
<proteinExistence type="predicted"/>
<organism evidence="1 2">
    <name type="scientific">Eumeta variegata</name>
    <name type="common">Bagworm moth</name>
    <name type="synonym">Eumeta japonica</name>
    <dbReference type="NCBI Taxonomy" id="151549"/>
    <lineage>
        <taxon>Eukaryota</taxon>
        <taxon>Metazoa</taxon>
        <taxon>Ecdysozoa</taxon>
        <taxon>Arthropoda</taxon>
        <taxon>Hexapoda</taxon>
        <taxon>Insecta</taxon>
        <taxon>Pterygota</taxon>
        <taxon>Neoptera</taxon>
        <taxon>Endopterygota</taxon>
        <taxon>Lepidoptera</taxon>
        <taxon>Glossata</taxon>
        <taxon>Ditrysia</taxon>
        <taxon>Tineoidea</taxon>
        <taxon>Psychidae</taxon>
        <taxon>Oiketicinae</taxon>
        <taxon>Eumeta</taxon>
    </lineage>
</organism>
<reference evidence="1 2" key="1">
    <citation type="journal article" date="2019" name="Commun. Biol.">
        <title>The bagworm genome reveals a unique fibroin gene that provides high tensile strength.</title>
        <authorList>
            <person name="Kono N."/>
            <person name="Nakamura H."/>
            <person name="Ohtoshi R."/>
            <person name="Tomita M."/>
            <person name="Numata K."/>
            <person name="Arakawa K."/>
        </authorList>
    </citation>
    <scope>NUCLEOTIDE SEQUENCE [LARGE SCALE GENOMIC DNA]</scope>
</reference>
<keyword evidence="2" id="KW-1185">Reference proteome</keyword>
<name>A0A4C1V7S0_EUMVA</name>
<gene>
    <name evidence="1" type="ORF">EVAR_29923_1</name>
</gene>
<evidence type="ECO:0000313" key="1">
    <source>
        <dbReference type="EMBL" id="GBP34526.1"/>
    </source>
</evidence>
<sequence length="181" mass="19756">MKPDIKGTRQISRGVLCVLIIKKPGRRGAVAGAEGRRDNLAGIIGFRGCSAHNGCSWPSGAYAVGRVLCTKSLRLDLLPRPHTPASVPVLPRADAVINRRTSVAIFTVKYCGHLLRASAGDASQYDITELFKMQRDVAIFNRSQRHRDRFPRQPITGDPDKVDRENIAANYLNTALTGAPP</sequence>